<comment type="caution">
    <text evidence="1">The sequence shown here is derived from an EMBL/GenBank/DDBJ whole genome shotgun (WGS) entry which is preliminary data.</text>
</comment>
<protein>
    <submittedName>
        <fullName evidence="1">Uncharacterized protein</fullName>
    </submittedName>
</protein>
<evidence type="ECO:0000313" key="2">
    <source>
        <dbReference type="Proteomes" id="UP000299102"/>
    </source>
</evidence>
<sequence>MHINEQRGFFIILVVPARVTSRLCEDIDLYDVCSEIGCRGRLLIDQLSKNGPPLHSTLGDLDFKLSMAVRCGGEEGRTASGTEGLTLTGFRPGIQTRISRLHLFTYKHLLYKSSEQIQVCVVAYPLSVSDQERVSLLKNASTAADTSAG</sequence>
<dbReference type="AlphaFoldDB" id="A0A4C1SFF0"/>
<gene>
    <name evidence="1" type="ORF">EVAR_74399_1</name>
</gene>
<dbReference type="EMBL" id="BGZK01000004">
    <property type="protein sequence ID" value="GBP00107.1"/>
    <property type="molecule type" value="Genomic_DNA"/>
</dbReference>
<keyword evidence="2" id="KW-1185">Reference proteome</keyword>
<organism evidence="1 2">
    <name type="scientific">Eumeta variegata</name>
    <name type="common">Bagworm moth</name>
    <name type="synonym">Eumeta japonica</name>
    <dbReference type="NCBI Taxonomy" id="151549"/>
    <lineage>
        <taxon>Eukaryota</taxon>
        <taxon>Metazoa</taxon>
        <taxon>Ecdysozoa</taxon>
        <taxon>Arthropoda</taxon>
        <taxon>Hexapoda</taxon>
        <taxon>Insecta</taxon>
        <taxon>Pterygota</taxon>
        <taxon>Neoptera</taxon>
        <taxon>Endopterygota</taxon>
        <taxon>Lepidoptera</taxon>
        <taxon>Glossata</taxon>
        <taxon>Ditrysia</taxon>
        <taxon>Tineoidea</taxon>
        <taxon>Psychidae</taxon>
        <taxon>Oiketicinae</taxon>
        <taxon>Eumeta</taxon>
    </lineage>
</organism>
<dbReference type="Proteomes" id="UP000299102">
    <property type="component" value="Unassembled WGS sequence"/>
</dbReference>
<accession>A0A4C1SFF0</accession>
<reference evidence="1 2" key="1">
    <citation type="journal article" date="2019" name="Commun. Biol.">
        <title>The bagworm genome reveals a unique fibroin gene that provides high tensile strength.</title>
        <authorList>
            <person name="Kono N."/>
            <person name="Nakamura H."/>
            <person name="Ohtoshi R."/>
            <person name="Tomita M."/>
            <person name="Numata K."/>
            <person name="Arakawa K."/>
        </authorList>
    </citation>
    <scope>NUCLEOTIDE SEQUENCE [LARGE SCALE GENOMIC DNA]</scope>
</reference>
<evidence type="ECO:0000313" key="1">
    <source>
        <dbReference type="EMBL" id="GBP00107.1"/>
    </source>
</evidence>
<name>A0A4C1SFF0_EUMVA</name>
<proteinExistence type="predicted"/>